<evidence type="ECO:0000256" key="2">
    <source>
        <dbReference type="ARBA" id="ARBA00023136"/>
    </source>
</evidence>
<evidence type="ECO:0000259" key="6">
    <source>
        <dbReference type="PROSITE" id="PS51123"/>
    </source>
</evidence>
<dbReference type="PANTHER" id="PTHR30329">
    <property type="entry name" value="STATOR ELEMENT OF FLAGELLAR MOTOR COMPLEX"/>
    <property type="match status" value="1"/>
</dbReference>
<dbReference type="SUPFAM" id="SSF103088">
    <property type="entry name" value="OmpA-like"/>
    <property type="match status" value="1"/>
</dbReference>
<dbReference type="AlphaFoldDB" id="A0A191ZIJ8"/>
<dbReference type="InterPro" id="IPR050330">
    <property type="entry name" value="Bact_OuterMem_StrucFunc"/>
</dbReference>
<protein>
    <submittedName>
        <fullName evidence="7">Cell envelope biogenesis protein OmpA</fullName>
    </submittedName>
</protein>
<dbReference type="PRINTS" id="PR01021">
    <property type="entry name" value="OMPADOMAIN"/>
</dbReference>
<name>A0A191ZIJ8_9GAMM</name>
<dbReference type="GO" id="GO:0009279">
    <property type="term" value="C:cell outer membrane"/>
    <property type="evidence" value="ECO:0007669"/>
    <property type="project" value="UniProtKB-SubCell"/>
</dbReference>
<accession>A0A191ZIJ8</accession>
<evidence type="ECO:0000256" key="5">
    <source>
        <dbReference type="SAM" id="SignalP"/>
    </source>
</evidence>
<gene>
    <name evidence="7" type="ORF">A9404_10205</name>
</gene>
<dbReference type="InterPro" id="IPR006664">
    <property type="entry name" value="OMP_bac"/>
</dbReference>
<evidence type="ECO:0000256" key="3">
    <source>
        <dbReference type="ARBA" id="ARBA00023237"/>
    </source>
</evidence>
<keyword evidence="8" id="KW-1185">Reference proteome</keyword>
<evidence type="ECO:0000313" key="7">
    <source>
        <dbReference type="EMBL" id="ANJ67699.1"/>
    </source>
</evidence>
<comment type="subcellular location">
    <subcellularLocation>
        <location evidence="1">Cell outer membrane</location>
    </subcellularLocation>
</comment>
<dbReference type="KEGG" id="haz:A9404_10205"/>
<dbReference type="InterPro" id="IPR006665">
    <property type="entry name" value="OmpA-like"/>
</dbReference>
<feature type="domain" description="OmpA-like" evidence="6">
    <location>
        <begin position="99"/>
        <end position="216"/>
    </location>
</feature>
<reference evidence="7 8" key="1">
    <citation type="submission" date="2016-06" db="EMBL/GenBank/DDBJ databases">
        <title>Insight into the functional genes involving in sulfur oxidation in Pearl River water.</title>
        <authorList>
            <person name="Luo J."/>
            <person name="Tan X."/>
            <person name="Lin W."/>
        </authorList>
    </citation>
    <scope>NUCLEOTIDE SEQUENCE [LARGE SCALE GENOMIC DNA]</scope>
    <source>
        <strain evidence="7 8">LS2</strain>
    </source>
</reference>
<dbReference type="Pfam" id="PF00691">
    <property type="entry name" value="OmpA"/>
    <property type="match status" value="1"/>
</dbReference>
<dbReference type="PROSITE" id="PS01068">
    <property type="entry name" value="OMPA_1"/>
    <property type="match status" value="1"/>
</dbReference>
<dbReference type="InterPro" id="IPR006690">
    <property type="entry name" value="OMPA-like_CS"/>
</dbReference>
<dbReference type="EMBL" id="CP016027">
    <property type="protein sequence ID" value="ANJ67699.1"/>
    <property type="molecule type" value="Genomic_DNA"/>
</dbReference>
<dbReference type="Pfam" id="PF13488">
    <property type="entry name" value="Gly-zipper_Omp"/>
    <property type="match status" value="1"/>
</dbReference>
<dbReference type="Proteomes" id="UP000078596">
    <property type="component" value="Chromosome"/>
</dbReference>
<organism evidence="7 8">
    <name type="scientific">Halothiobacillus diazotrophicus</name>
    <dbReference type="NCBI Taxonomy" id="1860122"/>
    <lineage>
        <taxon>Bacteria</taxon>
        <taxon>Pseudomonadati</taxon>
        <taxon>Pseudomonadota</taxon>
        <taxon>Gammaproteobacteria</taxon>
        <taxon>Chromatiales</taxon>
        <taxon>Halothiobacillaceae</taxon>
        <taxon>Halothiobacillus</taxon>
    </lineage>
</organism>
<dbReference type="InterPro" id="IPR036737">
    <property type="entry name" value="OmpA-like_sf"/>
</dbReference>
<dbReference type="PROSITE" id="PS51123">
    <property type="entry name" value="OMPA_2"/>
    <property type="match status" value="1"/>
</dbReference>
<dbReference type="RefSeq" id="WP_066101085.1">
    <property type="nucleotide sequence ID" value="NZ_CP016027.1"/>
</dbReference>
<evidence type="ECO:0000313" key="8">
    <source>
        <dbReference type="Proteomes" id="UP000078596"/>
    </source>
</evidence>
<feature type="chain" id="PRO_5008250431" evidence="5">
    <location>
        <begin position="18"/>
        <end position="218"/>
    </location>
</feature>
<feature type="signal peptide" evidence="5">
    <location>
        <begin position="1"/>
        <end position="17"/>
    </location>
</feature>
<keyword evidence="2 4" id="KW-0472">Membrane</keyword>
<dbReference type="PROSITE" id="PS51257">
    <property type="entry name" value="PROKAR_LIPOPROTEIN"/>
    <property type="match status" value="1"/>
</dbReference>
<dbReference type="Gene3D" id="3.30.1330.60">
    <property type="entry name" value="OmpA-like domain"/>
    <property type="match status" value="1"/>
</dbReference>
<evidence type="ECO:0000256" key="1">
    <source>
        <dbReference type="ARBA" id="ARBA00004442"/>
    </source>
</evidence>
<evidence type="ECO:0000256" key="4">
    <source>
        <dbReference type="PROSITE-ProRule" id="PRU00473"/>
    </source>
</evidence>
<dbReference type="PANTHER" id="PTHR30329:SF21">
    <property type="entry name" value="LIPOPROTEIN YIAD-RELATED"/>
    <property type="match status" value="1"/>
</dbReference>
<sequence>MKKLVTMGVIASMTVLAGCAQNPYQGEYGKTATGATIGAGAGALLGNLVAGKGNKTGGTLIGAAVGAGVGGLIGNQMDKQAAQLQQQMASSGVQVQRQGDGIHLQAPEAITFNTNSATLKPQFLPVLQQLAQSINQYPGTLVRVEGNTDSRGSAAYNQQLSENRAQSVASYLIQSGVSPNRIQAIGYGMTRPIASNATAEGRAQNRRVDIMIVPAPGQ</sequence>
<dbReference type="InterPro" id="IPR039567">
    <property type="entry name" value="Gly-zipper"/>
</dbReference>
<keyword evidence="3" id="KW-0998">Cell outer membrane</keyword>
<proteinExistence type="predicted"/>
<dbReference type="STRING" id="1860122.A9404_10205"/>
<keyword evidence="5" id="KW-0732">Signal</keyword>
<dbReference type="CDD" id="cd07185">
    <property type="entry name" value="OmpA_C-like"/>
    <property type="match status" value="1"/>
</dbReference>
<dbReference type="OrthoDB" id="9782229at2"/>